<comment type="caution">
    <text evidence="1">The sequence shown here is derived from an EMBL/GenBank/DDBJ whole genome shotgun (WGS) entry which is preliminary data.</text>
</comment>
<proteinExistence type="predicted"/>
<dbReference type="EMBL" id="MU276226">
    <property type="protein sequence ID" value="KAI0040118.1"/>
    <property type="molecule type" value="Genomic_DNA"/>
</dbReference>
<protein>
    <submittedName>
        <fullName evidence="1">Uncharacterized protein</fullName>
    </submittedName>
</protein>
<name>A0ACB8R977_9AGAM</name>
<feature type="non-terminal residue" evidence="1">
    <location>
        <position position="116"/>
    </location>
</feature>
<sequence>MAERPAAGRALHTAKARDREISSGERPNALQPPRAFPPTMLTIEDITYVPSPEPEWMQEWERNRPEEVDREYAKWLEAMSAELAPMDDLPPELDATHDKELQSVHFGFIVSERRLL</sequence>
<evidence type="ECO:0000313" key="2">
    <source>
        <dbReference type="Proteomes" id="UP000814033"/>
    </source>
</evidence>
<reference evidence="1" key="2">
    <citation type="journal article" date="2022" name="New Phytol.">
        <title>Evolutionary transition to the ectomycorrhizal habit in the genomes of a hyperdiverse lineage of mushroom-forming fungi.</title>
        <authorList>
            <person name="Looney B."/>
            <person name="Miyauchi S."/>
            <person name="Morin E."/>
            <person name="Drula E."/>
            <person name="Courty P.E."/>
            <person name="Kohler A."/>
            <person name="Kuo A."/>
            <person name="LaButti K."/>
            <person name="Pangilinan J."/>
            <person name="Lipzen A."/>
            <person name="Riley R."/>
            <person name="Andreopoulos W."/>
            <person name="He G."/>
            <person name="Johnson J."/>
            <person name="Nolan M."/>
            <person name="Tritt A."/>
            <person name="Barry K.W."/>
            <person name="Grigoriev I.V."/>
            <person name="Nagy L.G."/>
            <person name="Hibbett D."/>
            <person name="Henrissat B."/>
            <person name="Matheny P.B."/>
            <person name="Labbe J."/>
            <person name="Martin F.M."/>
        </authorList>
    </citation>
    <scope>NUCLEOTIDE SEQUENCE</scope>
    <source>
        <strain evidence="1">FP105234-sp</strain>
    </source>
</reference>
<accession>A0ACB8R977</accession>
<organism evidence="1 2">
    <name type="scientific">Auriscalpium vulgare</name>
    <dbReference type="NCBI Taxonomy" id="40419"/>
    <lineage>
        <taxon>Eukaryota</taxon>
        <taxon>Fungi</taxon>
        <taxon>Dikarya</taxon>
        <taxon>Basidiomycota</taxon>
        <taxon>Agaricomycotina</taxon>
        <taxon>Agaricomycetes</taxon>
        <taxon>Russulales</taxon>
        <taxon>Auriscalpiaceae</taxon>
        <taxon>Auriscalpium</taxon>
    </lineage>
</organism>
<evidence type="ECO:0000313" key="1">
    <source>
        <dbReference type="EMBL" id="KAI0040118.1"/>
    </source>
</evidence>
<gene>
    <name evidence="1" type="ORF">FA95DRAFT_1612040</name>
</gene>
<keyword evidence="2" id="KW-1185">Reference proteome</keyword>
<dbReference type="Proteomes" id="UP000814033">
    <property type="component" value="Unassembled WGS sequence"/>
</dbReference>
<reference evidence="1" key="1">
    <citation type="submission" date="2021-02" db="EMBL/GenBank/DDBJ databases">
        <authorList>
            <consortium name="DOE Joint Genome Institute"/>
            <person name="Ahrendt S."/>
            <person name="Looney B.P."/>
            <person name="Miyauchi S."/>
            <person name="Morin E."/>
            <person name="Drula E."/>
            <person name="Courty P.E."/>
            <person name="Chicoki N."/>
            <person name="Fauchery L."/>
            <person name="Kohler A."/>
            <person name="Kuo A."/>
            <person name="Labutti K."/>
            <person name="Pangilinan J."/>
            <person name="Lipzen A."/>
            <person name="Riley R."/>
            <person name="Andreopoulos W."/>
            <person name="He G."/>
            <person name="Johnson J."/>
            <person name="Barry K.W."/>
            <person name="Grigoriev I.V."/>
            <person name="Nagy L."/>
            <person name="Hibbett D."/>
            <person name="Henrissat B."/>
            <person name="Matheny P.B."/>
            <person name="Labbe J."/>
            <person name="Martin F."/>
        </authorList>
    </citation>
    <scope>NUCLEOTIDE SEQUENCE</scope>
    <source>
        <strain evidence="1">FP105234-sp</strain>
    </source>
</reference>